<evidence type="ECO:0000313" key="2">
    <source>
        <dbReference type="Proteomes" id="UP000661507"/>
    </source>
</evidence>
<protein>
    <recommendedName>
        <fullName evidence="3">Tetratricopeptide repeat protein</fullName>
    </recommendedName>
</protein>
<organism evidence="1 2">
    <name type="scientific">Neoroseomonas lacus</name>
    <dbReference type="NCBI Taxonomy" id="287609"/>
    <lineage>
        <taxon>Bacteria</taxon>
        <taxon>Pseudomonadati</taxon>
        <taxon>Pseudomonadota</taxon>
        <taxon>Alphaproteobacteria</taxon>
        <taxon>Acetobacterales</taxon>
        <taxon>Acetobacteraceae</taxon>
        <taxon>Neoroseomonas</taxon>
    </lineage>
</organism>
<dbReference type="Proteomes" id="UP000661507">
    <property type="component" value="Unassembled WGS sequence"/>
</dbReference>
<name>A0A917NV12_9PROT</name>
<gene>
    <name evidence="1" type="ORF">GCM10011320_38650</name>
</gene>
<dbReference type="AlphaFoldDB" id="A0A917NV12"/>
<proteinExistence type="predicted"/>
<accession>A0A917NV12</accession>
<evidence type="ECO:0008006" key="3">
    <source>
        <dbReference type="Google" id="ProtNLM"/>
    </source>
</evidence>
<dbReference type="EMBL" id="BMKW01000009">
    <property type="protein sequence ID" value="GGJ27663.1"/>
    <property type="molecule type" value="Genomic_DNA"/>
</dbReference>
<reference evidence="1" key="2">
    <citation type="submission" date="2020-09" db="EMBL/GenBank/DDBJ databases">
        <authorList>
            <person name="Sun Q."/>
            <person name="Zhou Y."/>
        </authorList>
    </citation>
    <scope>NUCLEOTIDE SEQUENCE</scope>
    <source>
        <strain evidence="1">CGMCC 1.3617</strain>
    </source>
</reference>
<evidence type="ECO:0000313" key="1">
    <source>
        <dbReference type="EMBL" id="GGJ27663.1"/>
    </source>
</evidence>
<comment type="caution">
    <text evidence="1">The sequence shown here is derived from an EMBL/GenBank/DDBJ whole genome shotgun (WGS) entry which is preliminary data.</text>
</comment>
<keyword evidence="2" id="KW-1185">Reference proteome</keyword>
<sequence>MRDPPAYSIAAAAVSARHSGQAARAVVLYRRAIAAGKTGTETRLGLGLGLALAEAAAARTTLAEAEAIDPGSPRIAQVVAEIARPPAPPSILPRIDALLDAGHPFDALALLEPGRCRWGGHRLARLRFSRGRRVLPRHALLRRQHPAHRIPRLAGTGDEPAGLETRPATLCLCDAEQRAGHALLQSESDLETGITASLTWFAWKRYEGELRVRFVATASG</sequence>
<reference evidence="1" key="1">
    <citation type="journal article" date="2014" name="Int. J. Syst. Evol. Microbiol.">
        <title>Complete genome sequence of Corynebacterium casei LMG S-19264T (=DSM 44701T), isolated from a smear-ripened cheese.</title>
        <authorList>
            <consortium name="US DOE Joint Genome Institute (JGI-PGF)"/>
            <person name="Walter F."/>
            <person name="Albersmeier A."/>
            <person name="Kalinowski J."/>
            <person name="Ruckert C."/>
        </authorList>
    </citation>
    <scope>NUCLEOTIDE SEQUENCE</scope>
    <source>
        <strain evidence="1">CGMCC 1.3617</strain>
    </source>
</reference>